<feature type="transmembrane region" description="Helical" evidence="1">
    <location>
        <begin position="156"/>
        <end position="174"/>
    </location>
</feature>
<protein>
    <submittedName>
        <fullName evidence="2">Uncharacterized protein</fullName>
    </submittedName>
</protein>
<dbReference type="NCBIfam" id="NF037982">
    <property type="entry name" value="Nramp_1"/>
    <property type="match status" value="1"/>
</dbReference>
<feature type="transmembrane region" description="Helical" evidence="1">
    <location>
        <begin position="327"/>
        <end position="348"/>
    </location>
</feature>
<name>A0A1F6NR21_9BACT</name>
<accession>A0A1F6NR21</accession>
<evidence type="ECO:0000313" key="3">
    <source>
        <dbReference type="Proteomes" id="UP000178349"/>
    </source>
</evidence>
<organism evidence="2 3">
    <name type="scientific">Candidatus Magasanikbacteria bacterium RIFOXYC12_FULL_33_11</name>
    <dbReference type="NCBI Taxonomy" id="1798701"/>
    <lineage>
        <taxon>Bacteria</taxon>
        <taxon>Candidatus Magasanikiibacteriota</taxon>
    </lineage>
</organism>
<feature type="transmembrane region" description="Helical" evidence="1">
    <location>
        <begin position="20"/>
        <end position="41"/>
    </location>
</feature>
<feature type="transmembrane region" description="Helical" evidence="1">
    <location>
        <begin position="441"/>
        <end position="463"/>
    </location>
</feature>
<feature type="transmembrane region" description="Helical" evidence="1">
    <location>
        <begin position="380"/>
        <end position="401"/>
    </location>
</feature>
<feature type="transmembrane region" description="Helical" evidence="1">
    <location>
        <begin position="127"/>
        <end position="147"/>
    </location>
</feature>
<reference evidence="2 3" key="1">
    <citation type="journal article" date="2016" name="Nat. Commun.">
        <title>Thousands of microbial genomes shed light on interconnected biogeochemical processes in an aquifer system.</title>
        <authorList>
            <person name="Anantharaman K."/>
            <person name="Brown C.T."/>
            <person name="Hug L.A."/>
            <person name="Sharon I."/>
            <person name="Castelle C.J."/>
            <person name="Probst A.J."/>
            <person name="Thomas B.C."/>
            <person name="Singh A."/>
            <person name="Wilkins M.J."/>
            <person name="Karaoz U."/>
            <person name="Brodie E.L."/>
            <person name="Williams K.H."/>
            <person name="Hubbard S.S."/>
            <person name="Banfield J.F."/>
        </authorList>
    </citation>
    <scope>NUCLEOTIDE SEQUENCE [LARGE SCALE GENOMIC DNA]</scope>
</reference>
<keyword evidence="1" id="KW-1133">Transmembrane helix</keyword>
<comment type="caution">
    <text evidence="2">The sequence shown here is derived from an EMBL/GenBank/DDBJ whole genome shotgun (WGS) entry which is preliminary data.</text>
</comment>
<evidence type="ECO:0000256" key="1">
    <source>
        <dbReference type="SAM" id="Phobius"/>
    </source>
</evidence>
<gene>
    <name evidence="2" type="ORF">A2493_02855</name>
</gene>
<dbReference type="EMBL" id="MFQW01000026">
    <property type="protein sequence ID" value="OGH86288.1"/>
    <property type="molecule type" value="Genomic_DNA"/>
</dbReference>
<feature type="transmembrane region" description="Helical" evidence="1">
    <location>
        <begin position="93"/>
        <end position="121"/>
    </location>
</feature>
<feature type="transmembrane region" description="Helical" evidence="1">
    <location>
        <begin position="283"/>
        <end position="307"/>
    </location>
</feature>
<evidence type="ECO:0000313" key="2">
    <source>
        <dbReference type="EMBL" id="OGH86288.1"/>
    </source>
</evidence>
<proteinExistence type="predicted"/>
<feature type="transmembrane region" description="Helical" evidence="1">
    <location>
        <begin position="47"/>
        <end position="65"/>
    </location>
</feature>
<sequence length="468" mass="52485">MQTKISDKKIFPKVIGFKKLIGPSFIILALGLGSGEVILWPYMVSNYGLGIVWGAILGISFQYFINMEIERYALVKGESVFVGLNKLWRGASYWFIFSTFIGFGLPGIVAAAAQLIAHIFGIENFKWLAIVLLLFVGLILSLGKTVYGMMEKVTKTVILLGVPFIFILALVLSTKTDWFLLLQGLGGKGDGYNFLPSGISFVTFLAAFAYAGAGGNLNLTQSIYIKEKGYGMGKYAQKISGLFANKKGIHQEIKLEGEECEVNHENVIRFKAWWKKISLEHLFVFWFVGSLSMLFLMILSFSTVYGLDNSEGISFVINQGIVISKTLFPWVGSLFMLVLGIMLFQTQLGVMDSTSRIMAENFALKKQEKTKSKKINLSKIYFTFLWAQIVFGILLFLFNFYEPKQLIVLGAVINAVAMFVHIGLVSWLNNKHLPSVFRPNLLRKIIIGIIFLFFGFFSSFVIFSNFFG</sequence>
<keyword evidence="1" id="KW-0812">Transmembrane</keyword>
<feature type="transmembrane region" description="Helical" evidence="1">
    <location>
        <begin position="194"/>
        <end position="213"/>
    </location>
</feature>
<keyword evidence="1" id="KW-0472">Membrane</keyword>
<feature type="transmembrane region" description="Helical" evidence="1">
    <location>
        <begin position="407"/>
        <end position="429"/>
    </location>
</feature>
<dbReference type="Proteomes" id="UP000178349">
    <property type="component" value="Unassembled WGS sequence"/>
</dbReference>
<dbReference type="AlphaFoldDB" id="A0A1F6NR21"/>